<keyword evidence="12" id="KW-1185">Reference proteome</keyword>
<dbReference type="GO" id="GO:0000105">
    <property type="term" value="P:L-histidine biosynthetic process"/>
    <property type="evidence" value="ECO:0007669"/>
    <property type="project" value="UniProtKB-UniRule"/>
</dbReference>
<dbReference type="CDD" id="cd00609">
    <property type="entry name" value="AAT_like"/>
    <property type="match status" value="1"/>
</dbReference>
<feature type="domain" description="Aminotransferase class I/classII large" evidence="10">
    <location>
        <begin position="39"/>
        <end position="364"/>
    </location>
</feature>
<gene>
    <name evidence="9" type="primary">hisC</name>
    <name evidence="11" type="ORF">V474_18655</name>
</gene>
<sequence>MSETETSAPTTAKAPSPKPWIEAIHAYVPGKSRGKDGRPLIKLSANENPLGTSPAALAAIAQAPALYPDPDSTALRTAIGAAHGIDAARVVMGTGSDELLNLIAQGYAGLGDEVIYVRYGFAVYDIAARRCGAVPVVAPDADYGTDVDALVALVTDRTRVIFVANPNNPTGSYLPGGEIARLHAALPADVVLVIDQAYGEYVAPEDSDGALALAGEHENVLVTRTFSKIFGLAGERIGWATGAPGLIATLNRIRGPFNVSATGQAMALAALNDGAFVEASRIHNRDERARFVEKLEALGNHGLRPLPSQANFVLILFEGALTAETAFDGLADRGYIVRWLPGQGLPQALRITIGKSEDMDAIADGLREMAESAK</sequence>
<dbReference type="EMBL" id="JACU01000005">
    <property type="protein sequence ID" value="KMS55080.1"/>
    <property type="molecule type" value="Genomic_DNA"/>
</dbReference>
<dbReference type="OrthoDB" id="9809616at2"/>
<comment type="subunit">
    <text evidence="4 9">Homodimer.</text>
</comment>
<keyword evidence="9" id="KW-0028">Amino-acid biosynthesis</keyword>
<dbReference type="AlphaFoldDB" id="A0A0J8AKA7"/>
<comment type="pathway">
    <text evidence="2 9">Amino-acid biosynthesis; L-histidine biosynthesis; L-histidine from 5-phospho-alpha-D-ribose 1-diphosphate: step 7/9.</text>
</comment>
<dbReference type="Gene3D" id="3.40.640.10">
    <property type="entry name" value="Type I PLP-dependent aspartate aminotransferase-like (Major domain)"/>
    <property type="match status" value="1"/>
</dbReference>
<accession>A0A0J8AKA7</accession>
<proteinExistence type="inferred from homology"/>
<feature type="modified residue" description="N6-(pyridoxal phosphate)lysine" evidence="9">
    <location>
        <position position="228"/>
    </location>
</feature>
<evidence type="ECO:0000256" key="6">
    <source>
        <dbReference type="ARBA" id="ARBA00022679"/>
    </source>
</evidence>
<dbReference type="RefSeq" id="WP_059152125.1">
    <property type="nucleotide sequence ID" value="NZ_KQ130454.1"/>
</dbReference>
<evidence type="ECO:0000259" key="10">
    <source>
        <dbReference type="Pfam" id="PF00155"/>
    </source>
</evidence>
<dbReference type="EC" id="2.6.1.9" evidence="9"/>
<dbReference type="InterPro" id="IPR015421">
    <property type="entry name" value="PyrdxlP-dep_Trfase_major"/>
</dbReference>
<evidence type="ECO:0000256" key="4">
    <source>
        <dbReference type="ARBA" id="ARBA00011738"/>
    </source>
</evidence>
<dbReference type="PANTHER" id="PTHR43643">
    <property type="entry name" value="HISTIDINOL-PHOSPHATE AMINOTRANSFERASE 2"/>
    <property type="match status" value="1"/>
</dbReference>
<evidence type="ECO:0000256" key="7">
    <source>
        <dbReference type="ARBA" id="ARBA00022898"/>
    </source>
</evidence>
<dbReference type="UniPathway" id="UPA00031">
    <property type="reaction ID" value="UER00012"/>
</dbReference>
<evidence type="ECO:0000256" key="2">
    <source>
        <dbReference type="ARBA" id="ARBA00005011"/>
    </source>
</evidence>
<keyword evidence="7 9" id="KW-0663">Pyridoxal phosphate</keyword>
<dbReference type="PANTHER" id="PTHR43643:SF3">
    <property type="entry name" value="HISTIDINOL-PHOSPHATE AMINOTRANSFERASE"/>
    <property type="match status" value="1"/>
</dbReference>
<evidence type="ECO:0000313" key="12">
    <source>
        <dbReference type="Proteomes" id="UP000052268"/>
    </source>
</evidence>
<keyword evidence="5 9" id="KW-0032">Aminotransferase</keyword>
<comment type="caution">
    <text evidence="11">The sequence shown here is derived from an EMBL/GenBank/DDBJ whole genome shotgun (WGS) entry which is preliminary data.</text>
</comment>
<dbReference type="Proteomes" id="UP000052268">
    <property type="component" value="Unassembled WGS sequence"/>
</dbReference>
<dbReference type="NCBIfam" id="TIGR01141">
    <property type="entry name" value="hisC"/>
    <property type="match status" value="1"/>
</dbReference>
<evidence type="ECO:0000256" key="3">
    <source>
        <dbReference type="ARBA" id="ARBA00007970"/>
    </source>
</evidence>
<keyword evidence="6 9" id="KW-0808">Transferase</keyword>
<dbReference type="InterPro" id="IPR015422">
    <property type="entry name" value="PyrdxlP-dep_Trfase_small"/>
</dbReference>
<comment type="catalytic activity">
    <reaction evidence="8 9">
        <text>L-histidinol phosphate + 2-oxoglutarate = 3-(imidazol-4-yl)-2-oxopropyl phosphate + L-glutamate</text>
        <dbReference type="Rhea" id="RHEA:23744"/>
        <dbReference type="ChEBI" id="CHEBI:16810"/>
        <dbReference type="ChEBI" id="CHEBI:29985"/>
        <dbReference type="ChEBI" id="CHEBI:57766"/>
        <dbReference type="ChEBI" id="CHEBI:57980"/>
        <dbReference type="EC" id="2.6.1.9"/>
    </reaction>
</comment>
<organism evidence="11 12">
    <name type="scientific">Novosphingobium barchaimii LL02</name>
    <dbReference type="NCBI Taxonomy" id="1114963"/>
    <lineage>
        <taxon>Bacteria</taxon>
        <taxon>Pseudomonadati</taxon>
        <taxon>Pseudomonadota</taxon>
        <taxon>Alphaproteobacteria</taxon>
        <taxon>Sphingomonadales</taxon>
        <taxon>Sphingomonadaceae</taxon>
        <taxon>Novosphingobium</taxon>
    </lineage>
</organism>
<comment type="similarity">
    <text evidence="3 9">Belongs to the class-II pyridoxal-phosphate-dependent aminotransferase family. Histidinol-phosphate aminotransferase subfamily.</text>
</comment>
<evidence type="ECO:0000256" key="5">
    <source>
        <dbReference type="ARBA" id="ARBA00022576"/>
    </source>
</evidence>
<dbReference type="Pfam" id="PF00155">
    <property type="entry name" value="Aminotran_1_2"/>
    <property type="match status" value="1"/>
</dbReference>
<dbReference type="Gene3D" id="3.90.1150.10">
    <property type="entry name" value="Aspartate Aminotransferase, domain 1"/>
    <property type="match status" value="1"/>
</dbReference>
<dbReference type="HAMAP" id="MF_01023">
    <property type="entry name" value="HisC_aminotrans_2"/>
    <property type="match status" value="1"/>
</dbReference>
<dbReference type="InterPro" id="IPR050106">
    <property type="entry name" value="HistidinolP_aminotransfase"/>
</dbReference>
<dbReference type="InterPro" id="IPR004839">
    <property type="entry name" value="Aminotransferase_I/II_large"/>
</dbReference>
<dbReference type="GO" id="GO:0030170">
    <property type="term" value="F:pyridoxal phosphate binding"/>
    <property type="evidence" value="ECO:0007669"/>
    <property type="project" value="InterPro"/>
</dbReference>
<dbReference type="InterPro" id="IPR005861">
    <property type="entry name" value="HisP_aminotrans"/>
</dbReference>
<keyword evidence="9" id="KW-0368">Histidine biosynthesis</keyword>
<dbReference type="SUPFAM" id="SSF53383">
    <property type="entry name" value="PLP-dependent transferases"/>
    <property type="match status" value="1"/>
</dbReference>
<evidence type="ECO:0000313" key="11">
    <source>
        <dbReference type="EMBL" id="KMS55080.1"/>
    </source>
</evidence>
<evidence type="ECO:0000256" key="1">
    <source>
        <dbReference type="ARBA" id="ARBA00001933"/>
    </source>
</evidence>
<comment type="cofactor">
    <cofactor evidence="1 9">
        <name>pyridoxal 5'-phosphate</name>
        <dbReference type="ChEBI" id="CHEBI:597326"/>
    </cofactor>
</comment>
<evidence type="ECO:0000256" key="9">
    <source>
        <dbReference type="HAMAP-Rule" id="MF_01023"/>
    </source>
</evidence>
<name>A0A0J8AKA7_9SPHN</name>
<dbReference type="PATRIC" id="fig|1114963.3.peg.2568"/>
<evidence type="ECO:0000256" key="8">
    <source>
        <dbReference type="ARBA" id="ARBA00047481"/>
    </source>
</evidence>
<protein>
    <recommendedName>
        <fullName evidence="9">Histidinol-phosphate aminotransferase</fullName>
        <ecNumber evidence="9">2.6.1.9</ecNumber>
    </recommendedName>
    <alternativeName>
        <fullName evidence="9">Imidazole acetol-phosphate transaminase</fullName>
    </alternativeName>
</protein>
<reference evidence="11 12" key="1">
    <citation type="journal article" date="2015" name="G3 (Bethesda)">
        <title>Insights into Ongoing Evolution of the Hexachlorocyclohexane Catabolic Pathway from Comparative Genomics of Ten Sphingomonadaceae Strains.</title>
        <authorList>
            <person name="Pearce S.L."/>
            <person name="Oakeshott J.G."/>
            <person name="Pandey G."/>
        </authorList>
    </citation>
    <scope>NUCLEOTIDE SEQUENCE [LARGE SCALE GENOMIC DNA]</scope>
    <source>
        <strain evidence="11 12">LL02</strain>
    </source>
</reference>
<dbReference type="InterPro" id="IPR015424">
    <property type="entry name" value="PyrdxlP-dep_Trfase"/>
</dbReference>
<dbReference type="GO" id="GO:0004400">
    <property type="term" value="F:histidinol-phosphate transaminase activity"/>
    <property type="evidence" value="ECO:0007669"/>
    <property type="project" value="UniProtKB-UniRule"/>
</dbReference>